<dbReference type="OrthoDB" id="5880683at2"/>
<evidence type="ECO:0000313" key="2">
    <source>
        <dbReference type="EMBL" id="CCJ74378.1"/>
    </source>
</evidence>
<reference evidence="2" key="1">
    <citation type="submission" date="2012-07" db="EMBL/GenBank/DDBJ databases">
        <authorList>
            <person name="Cummings C."/>
        </authorList>
    </citation>
    <scope>NUCLEOTIDE SEQUENCE</scope>
    <source>
        <strain evidence="2">1330</strain>
    </source>
</reference>
<accession>K8A379</accession>
<organism evidence="2 3">
    <name type="scientific">Cronobacter condimenti 1330</name>
    <dbReference type="NCBI Taxonomy" id="1073999"/>
    <lineage>
        <taxon>Bacteria</taxon>
        <taxon>Pseudomonadati</taxon>
        <taxon>Pseudomonadota</taxon>
        <taxon>Gammaproteobacteria</taxon>
        <taxon>Enterobacterales</taxon>
        <taxon>Enterobacteriaceae</taxon>
        <taxon>Cronobacter</taxon>
    </lineage>
</organism>
<gene>
    <name evidence="2" type="ORF">BN137_3776</name>
</gene>
<evidence type="ECO:0008006" key="4">
    <source>
        <dbReference type="Google" id="ProtNLM"/>
    </source>
</evidence>
<comment type="caution">
    <text evidence="2">The sequence shown here is derived from an EMBL/GenBank/DDBJ whole genome shotgun (WGS) entry which is preliminary data.</text>
</comment>
<feature type="transmembrane region" description="Helical" evidence="1">
    <location>
        <begin position="6"/>
        <end position="23"/>
    </location>
</feature>
<proteinExistence type="predicted"/>
<keyword evidence="1" id="KW-1133">Transmembrane helix</keyword>
<dbReference type="AlphaFoldDB" id="K8A379"/>
<keyword evidence="1" id="KW-0812">Transmembrane</keyword>
<evidence type="ECO:0000256" key="1">
    <source>
        <dbReference type="SAM" id="Phobius"/>
    </source>
</evidence>
<dbReference type="Proteomes" id="UP000009340">
    <property type="component" value="Unassembled WGS sequence"/>
</dbReference>
<keyword evidence="1" id="KW-0472">Membrane</keyword>
<name>K8A379_9ENTR</name>
<sequence>MKGNAFIGSVIIVCLPAFMLTRLSRETRCALRLQGAGIKVVASLAYQSSE</sequence>
<evidence type="ECO:0000313" key="3">
    <source>
        <dbReference type="Proteomes" id="UP000009340"/>
    </source>
</evidence>
<protein>
    <recommendedName>
        <fullName evidence="4">Hok/Gef family protein</fullName>
    </recommendedName>
</protein>
<dbReference type="EMBL" id="CAKW01000133">
    <property type="protein sequence ID" value="CCJ74378.1"/>
    <property type="molecule type" value="Genomic_DNA"/>
</dbReference>